<dbReference type="SMART" id="SM00343">
    <property type="entry name" value="ZnF_C2HC"/>
    <property type="match status" value="2"/>
</dbReference>
<dbReference type="GO" id="GO:0008270">
    <property type="term" value="F:zinc ion binding"/>
    <property type="evidence" value="ECO:0007669"/>
    <property type="project" value="InterPro"/>
</dbReference>
<evidence type="ECO:0000256" key="1">
    <source>
        <dbReference type="SAM" id="MobiDB-lite"/>
    </source>
</evidence>
<dbReference type="RefSeq" id="XP_064854184.1">
    <property type="nucleotide sequence ID" value="XM_064998112.1"/>
</dbReference>
<feature type="compositionally biased region" description="Polar residues" evidence="1">
    <location>
        <begin position="1"/>
        <end position="19"/>
    </location>
</feature>
<feature type="region of interest" description="Disordered" evidence="1">
    <location>
        <begin position="656"/>
        <end position="688"/>
    </location>
</feature>
<feature type="region of interest" description="Disordered" evidence="1">
    <location>
        <begin position="149"/>
        <end position="195"/>
    </location>
</feature>
<dbReference type="Proteomes" id="UP001360560">
    <property type="component" value="Unassembled WGS sequence"/>
</dbReference>
<dbReference type="InterPro" id="IPR001878">
    <property type="entry name" value="Znf_CCHC"/>
</dbReference>
<proteinExistence type="predicted"/>
<name>A0AAV5QQJ1_9ASCO</name>
<accession>A0AAV5QQJ1</accession>
<feature type="domain" description="CCHC-type" evidence="2">
    <location>
        <begin position="561"/>
        <end position="577"/>
    </location>
</feature>
<feature type="region of interest" description="Disordered" evidence="1">
    <location>
        <begin position="586"/>
        <end position="641"/>
    </location>
</feature>
<feature type="domain" description="CCHC-type" evidence="2">
    <location>
        <begin position="543"/>
        <end position="559"/>
    </location>
</feature>
<sequence>MRTTRNSNKATPNYSTDPTNDPPIIETPVSLGSSLDVGATSETPIPIANINKQAKDQDSDEEITDAADNTINSTVETFLTASEDPEADQNMDSNAISTPTTSPAINVSSVDCDRNSHAACDTDIDMHNPVIPTQAVISTDFINENSENQKKIENSQNPKKNSVSVPSVSVPSVPVPSVSPSTVASPTTASNPVAPAVNVTRPIQTYAQATAGDKRTPRATTNTNDPSFQNVLMKFERTFKWASHIKILDFKHRDVLEYAISEKRKSGKLFSTSNPAIIKSKEKREELVKIMEIEDFFQNYTSFNMTNEFNRLRNSRISLENYLEFIMSQQHLKDILIYFKIPKDIFTEFPLEKHLESIKNGLTKLSKELDTITQSSNEPDKDLIIIRENLKGALNHLVIFNKKICLNSNFIPNPQDTGSDIFKKDRNLLIEYLNIHLKVTVGNYTYTPGSLLNTMNKESHLIEIEMNSEFTEFNREKLLDHVFNESGIDPSSFFPINTVHFTEEASKAASIVTYGYIEIDSGKSLPLFNDKNFRSRVITKCVHCTACGSREHTRFDCKTSSCAICKKLSHRAKDCYFKKQQRAPIVNPEDPEKHSPKQNSGKAVKPNHKSNYGFQTVEKRKIKSNKPATPEYSKPHSNPFDLLANEEENVDDSIIDEDDTLEKNYPSNEEDALEEGLSTDADQSMDELETSTTQHTATLRHQTKPIELLSKKGKSKKHAKFAAISAIKSAHISKVLIGWQ</sequence>
<dbReference type="GeneID" id="90075163"/>
<evidence type="ECO:0000313" key="3">
    <source>
        <dbReference type="EMBL" id="GMM37188.1"/>
    </source>
</evidence>
<dbReference type="GO" id="GO:0003676">
    <property type="term" value="F:nucleic acid binding"/>
    <property type="evidence" value="ECO:0007669"/>
    <property type="project" value="InterPro"/>
</dbReference>
<feature type="compositionally biased region" description="Low complexity" evidence="1">
    <location>
        <begin position="162"/>
        <end position="190"/>
    </location>
</feature>
<reference evidence="3 4" key="1">
    <citation type="journal article" date="2023" name="Elife">
        <title>Identification of key yeast species and microbe-microbe interactions impacting larval growth of Drosophila in the wild.</title>
        <authorList>
            <person name="Mure A."/>
            <person name="Sugiura Y."/>
            <person name="Maeda R."/>
            <person name="Honda K."/>
            <person name="Sakurai N."/>
            <person name="Takahashi Y."/>
            <person name="Watada M."/>
            <person name="Katoh T."/>
            <person name="Gotoh A."/>
            <person name="Gotoh Y."/>
            <person name="Taniguchi I."/>
            <person name="Nakamura K."/>
            <person name="Hayashi T."/>
            <person name="Katayama T."/>
            <person name="Uemura T."/>
            <person name="Hattori Y."/>
        </authorList>
    </citation>
    <scope>NUCLEOTIDE SEQUENCE [LARGE SCALE GENOMIC DNA]</scope>
    <source>
        <strain evidence="3 4">SC-9</strain>
    </source>
</reference>
<evidence type="ECO:0000259" key="2">
    <source>
        <dbReference type="SMART" id="SM00343"/>
    </source>
</evidence>
<keyword evidence="4" id="KW-1185">Reference proteome</keyword>
<organism evidence="3 4">
    <name type="scientific">Saccharomycopsis crataegensis</name>
    <dbReference type="NCBI Taxonomy" id="43959"/>
    <lineage>
        <taxon>Eukaryota</taxon>
        <taxon>Fungi</taxon>
        <taxon>Dikarya</taxon>
        <taxon>Ascomycota</taxon>
        <taxon>Saccharomycotina</taxon>
        <taxon>Saccharomycetes</taxon>
        <taxon>Saccharomycopsidaceae</taxon>
        <taxon>Saccharomycopsis</taxon>
    </lineage>
</organism>
<dbReference type="AlphaFoldDB" id="A0AAV5QQJ1"/>
<gene>
    <name evidence="3" type="ORF">DASC09_045130</name>
</gene>
<dbReference type="EMBL" id="BTFZ01000011">
    <property type="protein sequence ID" value="GMM37188.1"/>
    <property type="molecule type" value="Genomic_DNA"/>
</dbReference>
<evidence type="ECO:0000313" key="4">
    <source>
        <dbReference type="Proteomes" id="UP001360560"/>
    </source>
</evidence>
<feature type="region of interest" description="Disordered" evidence="1">
    <location>
        <begin position="1"/>
        <end position="63"/>
    </location>
</feature>
<comment type="caution">
    <text evidence="3">The sequence shown here is derived from an EMBL/GenBank/DDBJ whole genome shotgun (WGS) entry which is preliminary data.</text>
</comment>
<protein>
    <recommendedName>
        <fullName evidence="2">CCHC-type domain-containing protein</fullName>
    </recommendedName>
</protein>